<dbReference type="Gene3D" id="3.40.50.2000">
    <property type="entry name" value="Glycogen Phosphorylase B"/>
    <property type="match status" value="1"/>
</dbReference>
<dbReference type="Proteomes" id="UP001157160">
    <property type="component" value="Unassembled WGS sequence"/>
</dbReference>
<evidence type="ECO:0000313" key="3">
    <source>
        <dbReference type="EMBL" id="GMA28061.1"/>
    </source>
</evidence>
<evidence type="ECO:0000256" key="1">
    <source>
        <dbReference type="ARBA" id="ARBA00022679"/>
    </source>
</evidence>
<dbReference type="Pfam" id="PF00534">
    <property type="entry name" value="Glycos_transf_1"/>
    <property type="match status" value="1"/>
</dbReference>
<comment type="caution">
    <text evidence="3">The sequence shown here is derived from an EMBL/GenBank/DDBJ whole genome shotgun (WGS) entry which is preliminary data.</text>
</comment>
<feature type="domain" description="Glycosyl transferase family 1" evidence="2">
    <location>
        <begin position="20"/>
        <end position="176"/>
    </location>
</feature>
<proteinExistence type="predicted"/>
<dbReference type="PANTHER" id="PTHR45947:SF14">
    <property type="entry name" value="SLL1723 PROTEIN"/>
    <property type="match status" value="1"/>
</dbReference>
<dbReference type="InterPro" id="IPR050194">
    <property type="entry name" value="Glycosyltransferase_grp1"/>
</dbReference>
<name>A0AA37UHQ0_9MICO</name>
<dbReference type="AlphaFoldDB" id="A0AA37UHQ0"/>
<dbReference type="EMBL" id="BSUL01000001">
    <property type="protein sequence ID" value="GMA28061.1"/>
    <property type="molecule type" value="Genomic_DNA"/>
</dbReference>
<sequence>MHHIGVPLRASVAARNIVWDVIFVGRFVEKKGLIELLEAVELLAERAPLRVALIGDGPMKDEVAKKAAASRANIILLGALSPAEVAHHLAASRMLVAPSKQASDGDCEGLPTVVVEAAAAALPVVATLHSGIPEAVLDGRTGLLSPEGDVARLAANIMMLFENHNLASDLGRQGRAFVENAFDMSKQTAILETYYEDISAGASR</sequence>
<protein>
    <recommendedName>
        <fullName evidence="2">Glycosyl transferase family 1 domain-containing protein</fullName>
    </recommendedName>
</protein>
<keyword evidence="4" id="KW-1185">Reference proteome</keyword>
<reference evidence="3 4" key="1">
    <citation type="journal article" date="2014" name="Int. J. Syst. Evol. Microbiol.">
        <title>Complete genome sequence of Corynebacterium casei LMG S-19264T (=DSM 44701T), isolated from a smear-ripened cheese.</title>
        <authorList>
            <consortium name="US DOE Joint Genome Institute (JGI-PGF)"/>
            <person name="Walter F."/>
            <person name="Albersmeier A."/>
            <person name="Kalinowski J."/>
            <person name="Ruckert C."/>
        </authorList>
    </citation>
    <scope>NUCLEOTIDE SEQUENCE [LARGE SCALE GENOMIC DNA]</scope>
    <source>
        <strain evidence="3 4">NBRC 112289</strain>
    </source>
</reference>
<keyword evidence="1" id="KW-0808">Transferase</keyword>
<evidence type="ECO:0000313" key="4">
    <source>
        <dbReference type="Proteomes" id="UP001157160"/>
    </source>
</evidence>
<dbReference type="InterPro" id="IPR001296">
    <property type="entry name" value="Glyco_trans_1"/>
</dbReference>
<dbReference type="SUPFAM" id="SSF53756">
    <property type="entry name" value="UDP-Glycosyltransferase/glycogen phosphorylase"/>
    <property type="match status" value="1"/>
</dbReference>
<accession>A0AA37UHQ0</accession>
<dbReference type="PANTHER" id="PTHR45947">
    <property type="entry name" value="SULFOQUINOVOSYL TRANSFERASE SQD2"/>
    <property type="match status" value="1"/>
</dbReference>
<gene>
    <name evidence="3" type="ORF">GCM10025874_13140</name>
</gene>
<evidence type="ECO:0000259" key="2">
    <source>
        <dbReference type="Pfam" id="PF00534"/>
    </source>
</evidence>
<dbReference type="GO" id="GO:0016757">
    <property type="term" value="F:glycosyltransferase activity"/>
    <property type="evidence" value="ECO:0007669"/>
    <property type="project" value="InterPro"/>
</dbReference>
<organism evidence="3 4">
    <name type="scientific">Arenivirga flava</name>
    <dbReference type="NCBI Taxonomy" id="1930060"/>
    <lineage>
        <taxon>Bacteria</taxon>
        <taxon>Bacillati</taxon>
        <taxon>Actinomycetota</taxon>
        <taxon>Actinomycetes</taxon>
        <taxon>Micrococcales</taxon>
        <taxon>Microbacteriaceae</taxon>
        <taxon>Arenivirga</taxon>
    </lineage>
</organism>